<dbReference type="VEuPathDB" id="FungiDB:HpaG813767"/>
<keyword evidence="2" id="KW-1185">Reference proteome</keyword>
<dbReference type="EMBL" id="JH598176">
    <property type="status" value="NOT_ANNOTATED_CDS"/>
    <property type="molecule type" value="Genomic_DNA"/>
</dbReference>
<protein>
    <submittedName>
        <fullName evidence="1">Uncharacterized protein</fullName>
    </submittedName>
</protein>
<reference evidence="1" key="2">
    <citation type="submission" date="2015-06" db="UniProtKB">
        <authorList>
            <consortium name="EnsemblProtists"/>
        </authorList>
    </citation>
    <scope>IDENTIFICATION</scope>
    <source>
        <strain evidence="1">Emoy2</strain>
    </source>
</reference>
<dbReference type="HOGENOM" id="CLU_2727639_0_0_1"/>
<sequence>MASKFEKPVIRIAPLNVYEVATKITHEANFISEHGAVPYSLGHRSRVPTCLIRYAHYFYFAHYKESDKTLIQ</sequence>
<proteinExistence type="predicted"/>
<evidence type="ECO:0000313" key="1">
    <source>
        <dbReference type="EnsemblProtists" id="HpaP813767"/>
    </source>
</evidence>
<dbReference type="AlphaFoldDB" id="M4C3U9"/>
<dbReference type="EnsemblProtists" id="HpaT813767">
    <property type="protein sequence ID" value="HpaP813767"/>
    <property type="gene ID" value="HpaG813767"/>
</dbReference>
<reference evidence="2" key="1">
    <citation type="journal article" date="2010" name="Science">
        <title>Signatures of adaptation to obligate biotrophy in the Hyaloperonospora arabidopsidis genome.</title>
        <authorList>
            <person name="Baxter L."/>
            <person name="Tripathy S."/>
            <person name="Ishaque N."/>
            <person name="Boot N."/>
            <person name="Cabral A."/>
            <person name="Kemen E."/>
            <person name="Thines M."/>
            <person name="Ah-Fong A."/>
            <person name="Anderson R."/>
            <person name="Badejoko W."/>
            <person name="Bittner-Eddy P."/>
            <person name="Boore J.L."/>
            <person name="Chibucos M.C."/>
            <person name="Coates M."/>
            <person name="Dehal P."/>
            <person name="Delehaunty K."/>
            <person name="Dong S."/>
            <person name="Downton P."/>
            <person name="Dumas B."/>
            <person name="Fabro G."/>
            <person name="Fronick C."/>
            <person name="Fuerstenberg S.I."/>
            <person name="Fulton L."/>
            <person name="Gaulin E."/>
            <person name="Govers F."/>
            <person name="Hughes L."/>
            <person name="Humphray S."/>
            <person name="Jiang R.H."/>
            <person name="Judelson H."/>
            <person name="Kamoun S."/>
            <person name="Kyung K."/>
            <person name="Meijer H."/>
            <person name="Minx P."/>
            <person name="Morris P."/>
            <person name="Nelson J."/>
            <person name="Phuntumart V."/>
            <person name="Qutob D."/>
            <person name="Rehmany A."/>
            <person name="Rougon-Cardoso A."/>
            <person name="Ryden P."/>
            <person name="Torto-Alalibo T."/>
            <person name="Studholme D."/>
            <person name="Wang Y."/>
            <person name="Win J."/>
            <person name="Wood J."/>
            <person name="Clifton S.W."/>
            <person name="Rogers J."/>
            <person name="Van den Ackerveken G."/>
            <person name="Jones J.D."/>
            <person name="McDowell J.M."/>
            <person name="Beynon J."/>
            <person name="Tyler B.M."/>
        </authorList>
    </citation>
    <scope>NUCLEOTIDE SEQUENCE [LARGE SCALE GENOMIC DNA]</scope>
    <source>
        <strain evidence="2">Emoy2</strain>
    </source>
</reference>
<organism evidence="1 2">
    <name type="scientific">Hyaloperonospora arabidopsidis (strain Emoy2)</name>
    <name type="common">Downy mildew agent</name>
    <name type="synonym">Peronospora arabidopsidis</name>
    <dbReference type="NCBI Taxonomy" id="559515"/>
    <lineage>
        <taxon>Eukaryota</taxon>
        <taxon>Sar</taxon>
        <taxon>Stramenopiles</taxon>
        <taxon>Oomycota</taxon>
        <taxon>Peronosporomycetes</taxon>
        <taxon>Peronosporales</taxon>
        <taxon>Peronosporaceae</taxon>
        <taxon>Hyaloperonospora</taxon>
    </lineage>
</organism>
<accession>M4C3U9</accession>
<dbReference type="InParanoid" id="M4C3U9"/>
<dbReference type="Proteomes" id="UP000011713">
    <property type="component" value="Unassembled WGS sequence"/>
</dbReference>
<evidence type="ECO:0000313" key="2">
    <source>
        <dbReference type="Proteomes" id="UP000011713"/>
    </source>
</evidence>
<name>M4C3U9_HYAAE</name>